<dbReference type="SUPFAM" id="SSF48239">
    <property type="entry name" value="Terpenoid cyclases/Protein prenyltransferases"/>
    <property type="match status" value="1"/>
</dbReference>
<dbReference type="Proteomes" id="UP000541810">
    <property type="component" value="Unassembled WGS sequence"/>
</dbReference>
<name>A0A7X0LM99_9BACT</name>
<feature type="signal peptide" evidence="1">
    <location>
        <begin position="1"/>
        <end position="25"/>
    </location>
</feature>
<dbReference type="GO" id="GO:0016829">
    <property type="term" value="F:lyase activity"/>
    <property type="evidence" value="ECO:0007669"/>
    <property type="project" value="UniProtKB-KW"/>
</dbReference>
<proteinExistence type="predicted"/>
<keyword evidence="1" id="KW-0732">Signal</keyword>
<dbReference type="EC" id="4.2.1.129" evidence="2"/>
<feature type="chain" id="PRO_5030960154" evidence="1">
    <location>
        <begin position="26"/>
        <end position="457"/>
    </location>
</feature>
<dbReference type="AlphaFoldDB" id="A0A7X0LM99"/>
<reference evidence="2 3" key="1">
    <citation type="submission" date="2020-08" db="EMBL/GenBank/DDBJ databases">
        <title>Genomic Encyclopedia of Type Strains, Phase IV (KMG-IV): sequencing the most valuable type-strain genomes for metagenomic binning, comparative biology and taxonomic classification.</title>
        <authorList>
            <person name="Goeker M."/>
        </authorList>
    </citation>
    <scope>NUCLEOTIDE SEQUENCE [LARGE SCALE GENOMIC DNA]</scope>
    <source>
        <strain evidence="2 3">DSM 103725</strain>
    </source>
</reference>
<dbReference type="InterPro" id="IPR008930">
    <property type="entry name" value="Terpenoid_cyclase/PrenylTrfase"/>
</dbReference>
<gene>
    <name evidence="2" type="ORF">HNQ40_002609</name>
</gene>
<dbReference type="GO" id="GO:0051007">
    <property type="term" value="F:squalene-hopene cyclase activity"/>
    <property type="evidence" value="ECO:0007669"/>
    <property type="project" value="UniProtKB-EC"/>
</dbReference>
<dbReference type="Gene3D" id="1.50.10.20">
    <property type="match status" value="2"/>
</dbReference>
<sequence>MPKFIRKFSPVIAAGFALLLTTATAPNIHALDAEHQAKARVAIDQGLDFLRSTQNADGSWTPDPGPAVTGLIVAVMLDQPDLDATDPTIAKALEYILDRVQPDGSIRDSPDGILANYNTAICLSALARIDNDPEVAQVVRNAQGFLKGLQWTVGDVTPDGETITADHPYMGGAGYGNNGRPDMSNTQLLLQGLYDSGVDCNDPAFQAALTFISRCQGIESNDFFPEGTIVNDGGVIYATSVNKDNKHIPVSYANPEQVDEAKAGRAVSGLRGYGSITYAAFKSFLYADLERDDPRVVAALDWIENNYTLDQNPGMPESVKYQGLYYYYMTHARALGAYGSTYLNARGQTPTAVLHVGQRATAHALQQARIAQQNKGYQVTIDLETAIDGGPARDNGEINVALTESTQQIDWANALIAKLVELQQPDGSFVNTEKRWMETDANLVTAYSLTALMEAAN</sequence>
<evidence type="ECO:0000256" key="1">
    <source>
        <dbReference type="SAM" id="SignalP"/>
    </source>
</evidence>
<dbReference type="EMBL" id="JACHGY010000001">
    <property type="protein sequence ID" value="MBB6430803.1"/>
    <property type="molecule type" value="Genomic_DNA"/>
</dbReference>
<keyword evidence="3" id="KW-1185">Reference proteome</keyword>
<protein>
    <submittedName>
        <fullName evidence="2">Squalene-hopene/tetraprenyl-beta-curcumene cyclase</fullName>
        <ecNumber evidence="2">4.2.1.129</ecNumber>
        <ecNumber evidence="2">5.4.99.17</ecNumber>
    </submittedName>
</protein>
<comment type="caution">
    <text evidence="2">The sequence shown here is derived from an EMBL/GenBank/DDBJ whole genome shotgun (WGS) entry which is preliminary data.</text>
</comment>
<keyword evidence="2" id="KW-0413">Isomerase</keyword>
<evidence type="ECO:0000313" key="3">
    <source>
        <dbReference type="Proteomes" id="UP000541810"/>
    </source>
</evidence>
<dbReference type="CDD" id="cd00688">
    <property type="entry name" value="ISOPREN_C2_like"/>
    <property type="match status" value="1"/>
</dbReference>
<organism evidence="2 3">
    <name type="scientific">Algisphaera agarilytica</name>
    <dbReference type="NCBI Taxonomy" id="1385975"/>
    <lineage>
        <taxon>Bacteria</taxon>
        <taxon>Pseudomonadati</taxon>
        <taxon>Planctomycetota</taxon>
        <taxon>Phycisphaerae</taxon>
        <taxon>Phycisphaerales</taxon>
        <taxon>Phycisphaeraceae</taxon>
        <taxon>Algisphaera</taxon>
    </lineage>
</organism>
<keyword evidence="2" id="KW-0456">Lyase</keyword>
<accession>A0A7X0LM99</accession>
<evidence type="ECO:0000313" key="2">
    <source>
        <dbReference type="EMBL" id="MBB6430803.1"/>
    </source>
</evidence>
<dbReference type="EC" id="5.4.99.17" evidence="2"/>
<dbReference type="RefSeq" id="WP_184678297.1">
    <property type="nucleotide sequence ID" value="NZ_JACHGY010000001.1"/>
</dbReference>